<keyword evidence="2" id="KW-0520">NAD</keyword>
<dbReference type="GO" id="GO:0019698">
    <property type="term" value="P:D-galacturonate catabolic process"/>
    <property type="evidence" value="ECO:0007669"/>
    <property type="project" value="TreeGrafter"/>
</dbReference>
<evidence type="ECO:0000259" key="4">
    <source>
        <dbReference type="Pfam" id="PF01232"/>
    </source>
</evidence>
<dbReference type="PANTHER" id="PTHR30524:SF0">
    <property type="entry name" value="ALTRONATE OXIDOREDUCTASE-RELATED"/>
    <property type="match status" value="1"/>
</dbReference>
<dbReference type="InterPro" id="IPR008927">
    <property type="entry name" value="6-PGluconate_DH-like_C_sf"/>
</dbReference>
<dbReference type="InterPro" id="IPR013131">
    <property type="entry name" value="Mannitol_DH_N"/>
</dbReference>
<dbReference type="Proteomes" id="UP000187367">
    <property type="component" value="Unassembled WGS sequence"/>
</dbReference>
<dbReference type="SUPFAM" id="SSF51735">
    <property type="entry name" value="NAD(P)-binding Rossmann-fold domains"/>
    <property type="match status" value="1"/>
</dbReference>
<evidence type="ECO:0000256" key="3">
    <source>
        <dbReference type="ARBA" id="ARBA00048615"/>
    </source>
</evidence>
<dbReference type="PRINTS" id="PR00084">
    <property type="entry name" value="MTLDHDRGNASE"/>
</dbReference>
<reference evidence="6 7" key="1">
    <citation type="submission" date="2017-01" db="EMBL/GenBank/DDBJ databases">
        <title>Bacillus phylogenomics.</title>
        <authorList>
            <person name="Dunlap C."/>
        </authorList>
    </citation>
    <scope>NUCLEOTIDE SEQUENCE [LARGE SCALE GENOMIC DNA]</scope>
    <source>
        <strain evidence="6 7">NRRL B-41282</strain>
    </source>
</reference>
<dbReference type="GO" id="GO:0008926">
    <property type="term" value="F:mannitol-1-phosphate 5-dehydrogenase activity"/>
    <property type="evidence" value="ECO:0007669"/>
    <property type="project" value="UniProtKB-EC"/>
</dbReference>
<dbReference type="AlphaFoldDB" id="A0A1R1RZZ9"/>
<keyword evidence="7" id="KW-1185">Reference proteome</keyword>
<evidence type="ECO:0000313" key="6">
    <source>
        <dbReference type="EMBL" id="OMI03974.1"/>
    </source>
</evidence>
<dbReference type="InterPro" id="IPR036291">
    <property type="entry name" value="NAD(P)-bd_dom_sf"/>
</dbReference>
<organism evidence="6 7">
    <name type="scientific">Bacillus swezeyi</name>
    <dbReference type="NCBI Taxonomy" id="1925020"/>
    <lineage>
        <taxon>Bacteria</taxon>
        <taxon>Bacillati</taxon>
        <taxon>Bacillota</taxon>
        <taxon>Bacilli</taxon>
        <taxon>Bacillales</taxon>
        <taxon>Bacillaceae</taxon>
        <taxon>Bacillus</taxon>
    </lineage>
</organism>
<dbReference type="InterPro" id="IPR013118">
    <property type="entry name" value="Mannitol_DH_C"/>
</dbReference>
<keyword evidence="1" id="KW-0560">Oxidoreductase</keyword>
<dbReference type="Pfam" id="PF01232">
    <property type="entry name" value="Mannitol_dh"/>
    <property type="match status" value="1"/>
</dbReference>
<evidence type="ECO:0000313" key="7">
    <source>
        <dbReference type="Proteomes" id="UP000187367"/>
    </source>
</evidence>
<dbReference type="GO" id="GO:0005829">
    <property type="term" value="C:cytosol"/>
    <property type="evidence" value="ECO:0007669"/>
    <property type="project" value="TreeGrafter"/>
</dbReference>
<feature type="domain" description="Mannitol dehydrogenase N-terminal" evidence="4">
    <location>
        <begin position="16"/>
        <end position="257"/>
    </location>
</feature>
<proteinExistence type="predicted"/>
<dbReference type="SUPFAM" id="SSF48179">
    <property type="entry name" value="6-phosphogluconate dehydrogenase C-terminal domain-like"/>
    <property type="match status" value="1"/>
</dbReference>
<protein>
    <submittedName>
        <fullName evidence="6">Altronate oxidoreductase</fullName>
    </submittedName>
</protein>
<gene>
    <name evidence="6" type="ORF">BW143_14095</name>
</gene>
<dbReference type="GO" id="GO:0019592">
    <property type="term" value="P:mannitol catabolic process"/>
    <property type="evidence" value="ECO:0007669"/>
    <property type="project" value="TreeGrafter"/>
</dbReference>
<comment type="caution">
    <text evidence="6">The sequence shown here is derived from an EMBL/GenBank/DDBJ whole genome shotgun (WGS) entry which is preliminary data.</text>
</comment>
<evidence type="ECO:0000256" key="1">
    <source>
        <dbReference type="ARBA" id="ARBA00023002"/>
    </source>
</evidence>
<comment type="catalytic activity">
    <reaction evidence="3">
        <text>D-mannitol 1-phosphate + NAD(+) = beta-D-fructose 6-phosphate + NADH + H(+)</text>
        <dbReference type="Rhea" id="RHEA:19661"/>
        <dbReference type="ChEBI" id="CHEBI:15378"/>
        <dbReference type="ChEBI" id="CHEBI:57540"/>
        <dbReference type="ChEBI" id="CHEBI:57634"/>
        <dbReference type="ChEBI" id="CHEBI:57945"/>
        <dbReference type="ChEBI" id="CHEBI:61381"/>
        <dbReference type="EC" id="1.1.1.17"/>
    </reaction>
</comment>
<evidence type="ECO:0000259" key="5">
    <source>
        <dbReference type="Pfam" id="PF08125"/>
    </source>
</evidence>
<accession>A0A1R1RZZ9</accession>
<name>A0A1R1RZZ9_9BACI</name>
<dbReference type="PANTHER" id="PTHR30524">
    <property type="entry name" value="MANNITOL-1-PHOSPHATE 5-DEHYDROGENASE"/>
    <property type="match status" value="1"/>
</dbReference>
<feature type="domain" description="Mannitol dehydrogenase C-terminal" evidence="5">
    <location>
        <begin position="271"/>
        <end position="463"/>
    </location>
</feature>
<sequence length="487" mass="55709">MERLSKRIRCKPTYPERILQIGEGNFMRGFIDWQIHRLNEETDFNGSVVVVPPRRGSVQAMNEQDGLYTLYLEGRQEGREIRESVVITSISRGVSSYEHYDEFMAVADLPDLRFVFSNTTEAGIVFLQEDRLHDRPQKSFPGKLTALLYRRYRTFDGSEEKGLVILPCELLEDNGKKLKEIVLRYAELWELEKGFMDWLERANVFCNTLVDRIVPGFPKKNAHQLEKAAGYRDSLIVTAEPYHLFVIDGPDWLQDELPFQQAGLNVEFVHDVAPYRVRKVRILNGAHTAMTPIAYLAGLDTVREAAEDELVGAFIQELIEHEVIPTIDLPAAQLRSYMKEILDRLKNPFIRHQLIDISLNSFAKFKIRNLPVLTESVKQTGKLPARTVFALSALIYFYQGKRGDEDIPLSDDAETLAFLQGLWADEADVAKIARRVLQSEKLWGQNLNEWPGLTDRVAEYLGSIKQAGMKEALKNMMKSQMAELGDI</sequence>
<dbReference type="Gene3D" id="1.10.1040.10">
    <property type="entry name" value="N-(1-d-carboxylethyl)-l-norvaline Dehydrogenase, domain 2"/>
    <property type="match status" value="1"/>
</dbReference>
<dbReference type="NCBIfam" id="NF002969">
    <property type="entry name" value="PRK03643.1"/>
    <property type="match status" value="1"/>
</dbReference>
<dbReference type="GO" id="GO:0009026">
    <property type="term" value="F:tagaturonate reductase activity"/>
    <property type="evidence" value="ECO:0007669"/>
    <property type="project" value="TreeGrafter"/>
</dbReference>
<dbReference type="InterPro" id="IPR013328">
    <property type="entry name" value="6PGD_dom2"/>
</dbReference>
<dbReference type="EMBL" id="MTJL01000027">
    <property type="protein sequence ID" value="OMI03974.1"/>
    <property type="molecule type" value="Genomic_DNA"/>
</dbReference>
<dbReference type="Gene3D" id="3.40.50.720">
    <property type="entry name" value="NAD(P)-binding Rossmann-like Domain"/>
    <property type="match status" value="1"/>
</dbReference>
<dbReference type="Pfam" id="PF08125">
    <property type="entry name" value="Mannitol_dh_C"/>
    <property type="match status" value="1"/>
</dbReference>
<dbReference type="RefSeq" id="WP_076760774.1">
    <property type="nucleotide sequence ID" value="NZ_JARMMK010000003.1"/>
</dbReference>
<dbReference type="OrthoDB" id="9768714at2"/>
<evidence type="ECO:0000256" key="2">
    <source>
        <dbReference type="ARBA" id="ARBA00023027"/>
    </source>
</evidence>
<accession>A0A1R1QID1</accession>
<dbReference type="InterPro" id="IPR000669">
    <property type="entry name" value="Mannitol_DH"/>
</dbReference>